<keyword evidence="3" id="KW-1185">Reference proteome</keyword>
<feature type="compositionally biased region" description="Low complexity" evidence="1">
    <location>
        <begin position="437"/>
        <end position="450"/>
    </location>
</feature>
<protein>
    <recommendedName>
        <fullName evidence="4">Protein LNK1</fullName>
    </recommendedName>
</protein>
<dbReference type="GO" id="GO:0007623">
    <property type="term" value="P:circadian rhythm"/>
    <property type="evidence" value="ECO:0007669"/>
    <property type="project" value="InterPro"/>
</dbReference>
<name>A0A9Q0GQQ8_9MAGN</name>
<evidence type="ECO:0008006" key="4">
    <source>
        <dbReference type="Google" id="ProtNLM"/>
    </source>
</evidence>
<dbReference type="InterPro" id="IPR039928">
    <property type="entry name" value="LNK"/>
</dbReference>
<gene>
    <name evidence="2" type="ORF">NE237_028686</name>
</gene>
<comment type="caution">
    <text evidence="2">The sequence shown here is derived from an EMBL/GenBank/DDBJ whole genome shotgun (WGS) entry which is preliminary data.</text>
</comment>
<evidence type="ECO:0000313" key="3">
    <source>
        <dbReference type="Proteomes" id="UP001141806"/>
    </source>
</evidence>
<organism evidence="2 3">
    <name type="scientific">Protea cynaroides</name>
    <dbReference type="NCBI Taxonomy" id="273540"/>
    <lineage>
        <taxon>Eukaryota</taxon>
        <taxon>Viridiplantae</taxon>
        <taxon>Streptophyta</taxon>
        <taxon>Embryophyta</taxon>
        <taxon>Tracheophyta</taxon>
        <taxon>Spermatophyta</taxon>
        <taxon>Magnoliopsida</taxon>
        <taxon>Proteales</taxon>
        <taxon>Proteaceae</taxon>
        <taxon>Protea</taxon>
    </lineage>
</organism>
<dbReference type="Proteomes" id="UP001141806">
    <property type="component" value="Unassembled WGS sequence"/>
</dbReference>
<dbReference type="PANTHER" id="PTHR33334:SF8">
    <property type="entry name" value="PROTEIN LNK1"/>
    <property type="match status" value="1"/>
</dbReference>
<dbReference type="GO" id="GO:0006355">
    <property type="term" value="P:regulation of DNA-templated transcription"/>
    <property type="evidence" value="ECO:0007669"/>
    <property type="project" value="InterPro"/>
</dbReference>
<reference evidence="2" key="1">
    <citation type="journal article" date="2023" name="Plant J.">
        <title>The genome of the king protea, Protea cynaroides.</title>
        <authorList>
            <person name="Chang J."/>
            <person name="Duong T.A."/>
            <person name="Schoeman C."/>
            <person name="Ma X."/>
            <person name="Roodt D."/>
            <person name="Barker N."/>
            <person name="Li Z."/>
            <person name="Van de Peer Y."/>
            <person name="Mizrachi E."/>
        </authorList>
    </citation>
    <scope>NUCLEOTIDE SEQUENCE</scope>
    <source>
        <tissue evidence="2">Young leaves</tissue>
    </source>
</reference>
<evidence type="ECO:0000313" key="2">
    <source>
        <dbReference type="EMBL" id="KAJ4951854.1"/>
    </source>
</evidence>
<dbReference type="OrthoDB" id="618331at2759"/>
<feature type="region of interest" description="Disordered" evidence="1">
    <location>
        <begin position="333"/>
        <end position="359"/>
    </location>
</feature>
<accession>A0A9Q0GQQ8</accession>
<evidence type="ECO:0000256" key="1">
    <source>
        <dbReference type="SAM" id="MobiDB-lite"/>
    </source>
</evidence>
<dbReference type="AlphaFoldDB" id="A0A9Q0GQQ8"/>
<dbReference type="PANTHER" id="PTHR33334">
    <property type="entry name" value="PROTEIN LNK1"/>
    <property type="match status" value="1"/>
</dbReference>
<sequence length="702" mass="76935">MIDWSICEVEGIVCDEFSENDDHIVPHPSGEEVDSAGQVDFHKRPQCEASYTFTSNSNSQYAVKDALHGKDETSLATVKNLKAPMLENSSWSCTTDGVFPASCDTDSFKGLSGLTADGTNLPGNCINSNQVDSTSIELCADDHILGYRSAAIGSNLCHFPPGDISSTGSDLEFFGNKQEDKANSDLLYFCWPDIGNFEDVDIMFRSCDSTFGQGIAGHDDELSCFSSSYHAFDGSEDVLKSGLKSSSLDSNELRSISKYHEPDNTFVVDTIAPLINDSDKNSAPNNYEIDSWVPDTGEPAALGHASYVSWCDANAQNGGQSMSIEQINLQNHQLKHHNQSEGKRKNQSSEFNGGGPFHHLGPFQEFSNMKLPLSIPSSPNVFPSLDIPQQQQNLSPNFSNYSHTELPYVQPKYKIPSDQVPVTTISSIKTENNGHPSVSSKASSFASNHAQPMERFPDSLPKAFSLKSEKRVGKSFQQQQQQQQQQLHAKLTGDPQQEDLGMRAAFTNQASTQKYPAQIQDEVGGHREFEGTGIELPAEDSSTVQQNACMGSALSDVVSLEETSFGQLQGIMEQLDIRTKLCIRDSLYRLARSAEQRHNIGSLNGCSTNCSAKPGVLKTEEPNKCTRFVDMETDTNPIDRLIAHLLFHRPSDVSTRAINDVLSQESHSMLHGSISIQPAMTEKLVHPEEIAGGAETELRTDQ</sequence>
<feature type="region of interest" description="Disordered" evidence="1">
    <location>
        <begin position="428"/>
        <end position="491"/>
    </location>
</feature>
<proteinExistence type="predicted"/>
<dbReference type="EMBL" id="JAMYWD010000012">
    <property type="protein sequence ID" value="KAJ4951854.1"/>
    <property type="molecule type" value="Genomic_DNA"/>
</dbReference>
<feature type="compositionally biased region" description="Low complexity" evidence="1">
    <location>
        <begin position="477"/>
        <end position="486"/>
    </location>
</feature>